<gene>
    <name evidence="2" type="ORF">TTHERM_00470770</name>
</gene>
<name>I7LTI4_TETTS</name>
<dbReference type="RefSeq" id="XP_001032967.1">
    <property type="nucleotide sequence ID" value="XM_001032967.1"/>
</dbReference>
<dbReference type="SUPFAM" id="SSF51206">
    <property type="entry name" value="cAMP-binding domain-like"/>
    <property type="match status" value="1"/>
</dbReference>
<dbReference type="InterPro" id="IPR018490">
    <property type="entry name" value="cNMP-bd_dom_sf"/>
</dbReference>
<dbReference type="InParanoid" id="I7LTI4"/>
<dbReference type="HOGENOM" id="CLU_357000_0_0_1"/>
<dbReference type="PROSITE" id="PS50042">
    <property type="entry name" value="CNMP_BINDING_3"/>
    <property type="match status" value="1"/>
</dbReference>
<evidence type="ECO:0000313" key="3">
    <source>
        <dbReference type="Proteomes" id="UP000009168"/>
    </source>
</evidence>
<evidence type="ECO:0000313" key="2">
    <source>
        <dbReference type="EMBL" id="EAR85304.1"/>
    </source>
</evidence>
<dbReference type="KEGG" id="tet:TTHERM_00470770"/>
<feature type="domain" description="Cyclic nucleotide-binding" evidence="1">
    <location>
        <begin position="183"/>
        <end position="293"/>
    </location>
</feature>
<dbReference type="InterPro" id="IPR014710">
    <property type="entry name" value="RmlC-like_jellyroll"/>
</dbReference>
<dbReference type="InterPro" id="IPR000595">
    <property type="entry name" value="cNMP-bd_dom"/>
</dbReference>
<dbReference type="Proteomes" id="UP000009168">
    <property type="component" value="Unassembled WGS sequence"/>
</dbReference>
<evidence type="ECO:0000259" key="1">
    <source>
        <dbReference type="PROSITE" id="PS50042"/>
    </source>
</evidence>
<protein>
    <submittedName>
        <fullName evidence="2">Cyclic nucleotide-binding domain protein</fullName>
    </submittedName>
</protein>
<sequence>MDEFYTKCLEIGKANKIKESQTQLSQFLRKNSYFRPYEKTNTNLDLYTRNYSQFLRYETFQIGKIIYTISPPKQFYIIQGRALVVTPKRESSQLLFNNYIERVVKKIKKGNFRLDEEDEDCPSKDYYKNQLILKPGDGFGELQYTRSVIIAIDELNVFTCLSNHYQKCFELILTRNTFITECLNKILPLVEKNEIANDIAPQFVEHSICSFEDIFKRNEKISYFYLLRQGFCEVYIDQADTQESDYQKSPSISIKQGDLFGHEDCTGSSNLRVFSCRSISPNTVIYAIDKEALMNNKNQKIRSLILNNAFSKYHYYMQNFKSKGLQIRQEKNIMVRTSQTNLSNLSQQFLPAAQNQPTQSTPIISLSSTQKQEKIFQSPQNQKVINSARLTMTSEKFSSETKNSLNQSQSNFKINTFKSGFQSNLDNKSLIQNQQKKGQSQIELRQIPKQQHQLISPKVNQDMKVNIITNNSQQIQHDKKAEPEIVEDDKIAEKSEKKSYPENQKNNINLQANIDYIKSLRVSNEAHKFKNSSILSFFSPQQPNSNTSLTHLDETMEETEKSKIASNQQNVQKFQQSNPSNFDNRQSSITGEDSAINSKVTRNFKLLNEIEDLDSSTSIANDLDTEDEIFKRNLYGMSSSLTNKKFQGLKKNYQNSSGNDHSKKDIYQKVKKKIQMFCVDKKVRFKGLEEINIQNFNNYDDILNSNNKFSSMQALPELQSPIKSILRKKQETISQSVQSTPQLGQSKFTSKALKQLEGITQQRILPIKKKSLTQKNLILQQINSKS</sequence>
<proteinExistence type="predicted"/>
<dbReference type="Gene3D" id="2.60.120.10">
    <property type="entry name" value="Jelly Rolls"/>
    <property type="match status" value="1"/>
</dbReference>
<dbReference type="EMBL" id="GG662622">
    <property type="protein sequence ID" value="EAR85304.1"/>
    <property type="molecule type" value="Genomic_DNA"/>
</dbReference>
<dbReference type="AlphaFoldDB" id="I7LTI4"/>
<organism evidence="2 3">
    <name type="scientific">Tetrahymena thermophila (strain SB210)</name>
    <dbReference type="NCBI Taxonomy" id="312017"/>
    <lineage>
        <taxon>Eukaryota</taxon>
        <taxon>Sar</taxon>
        <taxon>Alveolata</taxon>
        <taxon>Ciliophora</taxon>
        <taxon>Intramacronucleata</taxon>
        <taxon>Oligohymenophorea</taxon>
        <taxon>Hymenostomatida</taxon>
        <taxon>Tetrahymenina</taxon>
        <taxon>Tetrahymenidae</taxon>
        <taxon>Tetrahymena</taxon>
    </lineage>
</organism>
<reference evidence="3" key="1">
    <citation type="journal article" date="2006" name="PLoS Biol.">
        <title>Macronuclear genome sequence of the ciliate Tetrahymena thermophila, a model eukaryote.</title>
        <authorList>
            <person name="Eisen J.A."/>
            <person name="Coyne R.S."/>
            <person name="Wu M."/>
            <person name="Wu D."/>
            <person name="Thiagarajan M."/>
            <person name="Wortman J.R."/>
            <person name="Badger J.H."/>
            <person name="Ren Q."/>
            <person name="Amedeo P."/>
            <person name="Jones K.M."/>
            <person name="Tallon L.J."/>
            <person name="Delcher A.L."/>
            <person name="Salzberg S.L."/>
            <person name="Silva J.C."/>
            <person name="Haas B.J."/>
            <person name="Majoros W.H."/>
            <person name="Farzad M."/>
            <person name="Carlton J.M."/>
            <person name="Smith R.K. Jr."/>
            <person name="Garg J."/>
            <person name="Pearlman R.E."/>
            <person name="Karrer K.M."/>
            <person name="Sun L."/>
            <person name="Manning G."/>
            <person name="Elde N.C."/>
            <person name="Turkewitz A.P."/>
            <person name="Asai D.J."/>
            <person name="Wilkes D.E."/>
            <person name="Wang Y."/>
            <person name="Cai H."/>
            <person name="Collins K."/>
            <person name="Stewart B.A."/>
            <person name="Lee S.R."/>
            <person name="Wilamowska K."/>
            <person name="Weinberg Z."/>
            <person name="Ruzzo W.L."/>
            <person name="Wloga D."/>
            <person name="Gaertig J."/>
            <person name="Frankel J."/>
            <person name="Tsao C.-C."/>
            <person name="Gorovsky M.A."/>
            <person name="Keeling P.J."/>
            <person name="Waller R.F."/>
            <person name="Patron N.J."/>
            <person name="Cherry J.M."/>
            <person name="Stover N.A."/>
            <person name="Krieger C.J."/>
            <person name="del Toro C."/>
            <person name="Ryder H.F."/>
            <person name="Williamson S.C."/>
            <person name="Barbeau R.A."/>
            <person name="Hamilton E.P."/>
            <person name="Orias E."/>
        </authorList>
    </citation>
    <scope>NUCLEOTIDE SEQUENCE [LARGE SCALE GENOMIC DNA]</scope>
    <source>
        <strain evidence="3">SB210</strain>
    </source>
</reference>
<accession>I7LTI4</accession>
<dbReference type="GeneID" id="7844962"/>
<keyword evidence="3" id="KW-1185">Reference proteome</keyword>